<evidence type="ECO:0000256" key="4">
    <source>
        <dbReference type="ARBA" id="ARBA00051747"/>
    </source>
</evidence>
<dbReference type="Pfam" id="PF22645">
    <property type="entry name" value="GKRP_SIS_N"/>
    <property type="match status" value="1"/>
</dbReference>
<evidence type="ECO:0000313" key="15">
    <source>
        <dbReference type="EMBL" id="NHA33119.1"/>
    </source>
</evidence>
<dbReference type="RefSeq" id="WP_016425835.1">
    <property type="nucleotide sequence ID" value="NZ_CABKRV010000002.1"/>
</dbReference>
<dbReference type="PROSITE" id="PS51464">
    <property type="entry name" value="SIS"/>
    <property type="match status" value="1"/>
</dbReference>
<dbReference type="GO" id="GO:0009254">
    <property type="term" value="P:peptidoglycan turnover"/>
    <property type="evidence" value="ECO:0007669"/>
    <property type="project" value="TreeGrafter"/>
</dbReference>
<dbReference type="PANTHER" id="PTHR10088">
    <property type="entry name" value="GLUCOKINASE REGULATORY PROTEIN"/>
    <property type="match status" value="1"/>
</dbReference>
<evidence type="ECO:0000256" key="9">
    <source>
        <dbReference type="ARBA" id="ARBA00070061"/>
    </source>
</evidence>
<reference evidence="16" key="2">
    <citation type="submission" date="2018-06" db="EMBL/GenBank/DDBJ databases">
        <authorList>
            <consortium name="Pathogen Informatics"/>
            <person name="Doyle S."/>
        </authorList>
    </citation>
    <scope>NUCLEOTIDE SEQUENCE [LARGE SCALE GENOMIC DNA]</scope>
    <source>
        <strain evidence="16">NCTC12218</strain>
    </source>
</reference>
<evidence type="ECO:0000313" key="18">
    <source>
        <dbReference type="Proteomes" id="UP000572988"/>
    </source>
</evidence>
<sequence>MINLDNLTTELRNENSYNLDEMTIRQALKKMNQEDQKVALAITEQLTQIENLTDAAIKTLKNNGRLIYMGAGTSGRLGVLDAVECVPTFGVNSDMVIGLIAGGNKAMVSAIEGIEDDIDQGKRDLMHLNLTAKDMVIGITASGRTPYVIGGINYAQSIGAHTGSLSCNKNSEISEFADLPIEIDCGPEILTGSTRLKSGTAQKMVLNMISTVSMIGIGKVYKNLMVDVKPTNKKLIERSKRIIMQATEVDYDTATHYFEEANQNVKLAIVMILTNCNKEEATQKLAKANGFIKNTI</sequence>
<comment type="pathway">
    <text evidence="6">Cell wall biogenesis.</text>
</comment>
<dbReference type="InterPro" id="IPR001347">
    <property type="entry name" value="SIS_dom"/>
</dbReference>
<name>A0A7Z7QMN5_STASC</name>
<comment type="similarity">
    <text evidence="7 12">Belongs to the GCKR-like family. MurNAc-6-P etherase subfamily.</text>
</comment>
<dbReference type="EMBL" id="UHEF01000001">
    <property type="protein sequence ID" value="SUM85988.1"/>
    <property type="molecule type" value="Genomic_DNA"/>
</dbReference>
<evidence type="ECO:0000256" key="8">
    <source>
        <dbReference type="ARBA" id="ARBA00067056"/>
    </source>
</evidence>
<dbReference type="NCBIfam" id="NF003915">
    <property type="entry name" value="PRK05441.1"/>
    <property type="match status" value="1"/>
</dbReference>
<evidence type="ECO:0000256" key="6">
    <source>
        <dbReference type="ARBA" id="ARBA00060672"/>
    </source>
</evidence>
<dbReference type="InterPro" id="IPR046348">
    <property type="entry name" value="SIS_dom_sf"/>
</dbReference>
<dbReference type="PANTHER" id="PTHR10088:SF4">
    <property type="entry name" value="GLUCOKINASE REGULATORY PROTEIN"/>
    <property type="match status" value="1"/>
</dbReference>
<dbReference type="InterPro" id="IPR005486">
    <property type="entry name" value="Glucokinase_regulatory_CS"/>
</dbReference>
<dbReference type="Proteomes" id="UP000572988">
    <property type="component" value="Unassembled WGS sequence"/>
</dbReference>
<feature type="active site" evidence="12">
    <location>
        <position position="115"/>
    </location>
</feature>
<organism evidence="16">
    <name type="scientific">Staphylococcus schleiferi</name>
    <dbReference type="NCBI Taxonomy" id="1295"/>
    <lineage>
        <taxon>Bacteria</taxon>
        <taxon>Bacillati</taxon>
        <taxon>Bacillota</taxon>
        <taxon>Bacilli</taxon>
        <taxon>Bacillales</taxon>
        <taxon>Staphylococcaceae</taxon>
        <taxon>Staphylococcus</taxon>
    </lineage>
</organism>
<feature type="active site" description="Proton donor" evidence="12">
    <location>
        <position position="84"/>
    </location>
</feature>
<dbReference type="PROSITE" id="PS01272">
    <property type="entry name" value="GCKR"/>
    <property type="match status" value="1"/>
</dbReference>
<dbReference type="EC" id="4.2.1.126" evidence="8 12"/>
<dbReference type="AlphaFoldDB" id="A0A7Z7QMN5"/>
<dbReference type="HAMAP" id="MF_00068">
    <property type="entry name" value="MurQ"/>
    <property type="match status" value="1"/>
</dbReference>
<evidence type="ECO:0000256" key="12">
    <source>
        <dbReference type="HAMAP-Rule" id="MF_00068"/>
    </source>
</evidence>
<evidence type="ECO:0000256" key="7">
    <source>
        <dbReference type="ARBA" id="ARBA00061234"/>
    </source>
</evidence>
<comment type="miscellaneous">
    <text evidence="12">A lyase-type mechanism (elimination/hydration) is suggested for the cleavage of the lactyl ether bond of MurNAc 6-phosphate, with the formation of an alpha,beta-unsaturated aldehyde intermediate with (E)-stereochemistry, followed by the syn addition of water to give product.</text>
</comment>
<dbReference type="GeneID" id="93788886"/>
<comment type="subunit">
    <text evidence="1 12">Homodimer.</text>
</comment>
<dbReference type="FunFam" id="1.10.8.1080:FF:000001">
    <property type="entry name" value="N-acetylmuramic acid 6-phosphate etherase"/>
    <property type="match status" value="1"/>
</dbReference>
<proteinExistence type="inferred from homology"/>
<dbReference type="Proteomes" id="UP000264146">
    <property type="component" value="Chromosome"/>
</dbReference>
<evidence type="ECO:0000256" key="3">
    <source>
        <dbReference type="ARBA" id="ARBA00023277"/>
    </source>
</evidence>
<dbReference type="NCBIfam" id="NF009222">
    <property type="entry name" value="PRK12570.1"/>
    <property type="match status" value="1"/>
</dbReference>
<dbReference type="Gene3D" id="1.10.8.1080">
    <property type="match status" value="1"/>
</dbReference>
<keyword evidence="18" id="KW-1185">Reference proteome</keyword>
<evidence type="ECO:0000313" key="17">
    <source>
        <dbReference type="Proteomes" id="UP000264146"/>
    </source>
</evidence>
<dbReference type="CDD" id="cd05007">
    <property type="entry name" value="SIS_Etherase"/>
    <property type="match status" value="1"/>
</dbReference>
<feature type="domain" description="SIS" evidence="13">
    <location>
        <begin position="56"/>
        <end position="219"/>
    </location>
</feature>
<gene>
    <name evidence="16" type="primary">murQ_1</name>
    <name evidence="12 15" type="synonym">murQ</name>
    <name evidence="15" type="ORF">C1O36_01015</name>
    <name evidence="16" type="ORF">NCTC12218_00117</name>
</gene>
<comment type="catalytic activity">
    <reaction evidence="4 12">
        <text>N-acetyl-D-muramate 6-phosphate + H2O = N-acetyl-D-glucosamine 6-phosphate + (R)-lactate</text>
        <dbReference type="Rhea" id="RHEA:26410"/>
        <dbReference type="ChEBI" id="CHEBI:15377"/>
        <dbReference type="ChEBI" id="CHEBI:16004"/>
        <dbReference type="ChEBI" id="CHEBI:57513"/>
        <dbReference type="ChEBI" id="CHEBI:58722"/>
        <dbReference type="EC" id="4.2.1.126"/>
    </reaction>
</comment>
<dbReference type="UniPathway" id="UPA00342"/>
<evidence type="ECO:0000256" key="10">
    <source>
        <dbReference type="ARBA" id="ARBA00077905"/>
    </source>
</evidence>
<evidence type="ECO:0000313" key="16">
    <source>
        <dbReference type="EMBL" id="SUM85988.1"/>
    </source>
</evidence>
<evidence type="ECO:0000256" key="2">
    <source>
        <dbReference type="ARBA" id="ARBA00023239"/>
    </source>
</evidence>
<dbReference type="GO" id="GO:0016835">
    <property type="term" value="F:carbon-oxygen lyase activity"/>
    <property type="evidence" value="ECO:0007669"/>
    <property type="project" value="UniProtKB-UniRule"/>
</dbReference>
<evidence type="ECO:0000256" key="11">
    <source>
        <dbReference type="ARBA" id="ARBA00084049"/>
    </source>
</evidence>
<protein>
    <recommendedName>
        <fullName evidence="9 12">N-acetylmuramic acid 6-phosphate etherase</fullName>
        <shortName evidence="12">MurNAc-6-P etherase</shortName>
        <ecNumber evidence="8 12">4.2.1.126</ecNumber>
    </recommendedName>
    <alternativeName>
        <fullName evidence="11 12">N-acetylmuramic acid 6-phosphate hydrolase</fullName>
    </alternativeName>
    <alternativeName>
        <fullName evidence="10 12">N-acetylmuramic acid 6-phosphate lyase</fullName>
    </alternativeName>
</protein>
<dbReference type="GO" id="GO:0046348">
    <property type="term" value="P:amino sugar catabolic process"/>
    <property type="evidence" value="ECO:0007669"/>
    <property type="project" value="InterPro"/>
</dbReference>
<dbReference type="EMBL" id="POVK01000002">
    <property type="protein sequence ID" value="NHA33119.1"/>
    <property type="molecule type" value="Genomic_DNA"/>
</dbReference>
<dbReference type="GO" id="GO:0097173">
    <property type="term" value="P:N-acetylmuramic acid catabolic process"/>
    <property type="evidence" value="ECO:0007669"/>
    <property type="project" value="UniProtKB-UniPathway"/>
</dbReference>
<dbReference type="NCBIfam" id="TIGR00274">
    <property type="entry name" value="N-acetylmuramic acid 6-phosphate etherase"/>
    <property type="match status" value="1"/>
</dbReference>
<dbReference type="InterPro" id="IPR005488">
    <property type="entry name" value="Etherase_MurQ"/>
</dbReference>
<dbReference type="FunFam" id="3.40.50.10490:FF:000014">
    <property type="entry name" value="N-acetylmuramic acid 6-phosphate etherase"/>
    <property type="match status" value="1"/>
</dbReference>
<dbReference type="SUPFAM" id="SSF53697">
    <property type="entry name" value="SIS domain"/>
    <property type="match status" value="1"/>
</dbReference>
<evidence type="ECO:0000256" key="1">
    <source>
        <dbReference type="ARBA" id="ARBA00011738"/>
    </source>
</evidence>
<keyword evidence="2 12" id="KW-0456">Lyase</keyword>
<evidence type="ECO:0000259" key="13">
    <source>
        <dbReference type="PROSITE" id="PS51464"/>
    </source>
</evidence>
<keyword evidence="3 12" id="KW-0119">Carbohydrate metabolism</keyword>
<comment type="function">
    <text evidence="12">Specifically catalyzes the cleavage of the D-lactyl ether substituent of MurNAc 6-phosphate, producing GlcNAc 6-phosphate and D-lactate.</text>
</comment>
<dbReference type="GO" id="GO:0016803">
    <property type="term" value="F:ether hydrolase activity"/>
    <property type="evidence" value="ECO:0007669"/>
    <property type="project" value="TreeGrafter"/>
</dbReference>
<accession>A0A7Z7QMN5</accession>
<dbReference type="GO" id="GO:0097367">
    <property type="term" value="F:carbohydrate derivative binding"/>
    <property type="evidence" value="ECO:0007669"/>
    <property type="project" value="InterPro"/>
</dbReference>
<comment type="pathway">
    <text evidence="5">Amino-sugar metabolism; 1,6-anhydro-N-acetylmuramate degradation.</text>
</comment>
<dbReference type="InterPro" id="IPR040190">
    <property type="entry name" value="MURQ/GCKR"/>
</dbReference>
<dbReference type="EMBL" id="LR962863">
    <property type="protein sequence ID" value="CAD7358536.1"/>
    <property type="molecule type" value="Genomic_DNA"/>
</dbReference>
<evidence type="ECO:0000313" key="14">
    <source>
        <dbReference type="EMBL" id="CAD7358536.1"/>
    </source>
</evidence>
<evidence type="ECO:0000256" key="5">
    <source>
        <dbReference type="ARBA" id="ARBA00060595"/>
    </source>
</evidence>
<dbReference type="Gene3D" id="3.40.50.10490">
    <property type="entry name" value="Glucose-6-phosphate isomerase like protein, domain 1"/>
    <property type="match status" value="1"/>
</dbReference>
<reference evidence="14 17" key="3">
    <citation type="submission" date="2020-11" db="EMBL/GenBank/DDBJ databases">
        <authorList>
            <consortium name="Pathogen Informatics"/>
        </authorList>
    </citation>
    <scope>NUCLEOTIDE SEQUENCE [LARGE SCALE GENOMIC DNA]</scope>
    <source>
        <strain evidence="14 17">NCTC12218</strain>
    </source>
</reference>
<comment type="pathway">
    <text evidence="12">Amino-sugar metabolism; N-acetylmuramate degradation.</text>
</comment>
<reference evidence="15 18" key="1">
    <citation type="submission" date="2018-01" db="EMBL/GenBank/DDBJ databases">
        <title>Complete genome sequence of Staphylococcus Scheliferi isolated from human.</title>
        <authorList>
            <person name="Abouelkhair M.A."/>
            <person name="Bemis D.A."/>
            <person name="Kania S.A."/>
        </authorList>
    </citation>
    <scope>NUCLEOTIDE SEQUENCE [LARGE SCALE GENOMIC DNA]</scope>
    <source>
        <strain evidence="15 18">ATCC 43808</strain>
    </source>
</reference>